<keyword evidence="6 8" id="KW-0472">Membrane</keyword>
<protein>
    <submittedName>
        <fullName evidence="9">MFS transporter</fullName>
    </submittedName>
</protein>
<dbReference type="GO" id="GO:0005886">
    <property type="term" value="C:plasma membrane"/>
    <property type="evidence" value="ECO:0007669"/>
    <property type="project" value="UniProtKB-SubCell"/>
</dbReference>
<dbReference type="PANTHER" id="PTHR23513:SF6">
    <property type="entry name" value="MAJOR FACILITATOR SUPERFAMILY ASSOCIATED DOMAIN-CONTAINING PROTEIN"/>
    <property type="match status" value="1"/>
</dbReference>
<accession>A0A4D4MX49</accession>
<dbReference type="PANTHER" id="PTHR23513">
    <property type="entry name" value="INTEGRAL MEMBRANE EFFLUX PROTEIN-RELATED"/>
    <property type="match status" value="1"/>
</dbReference>
<reference evidence="9 10" key="1">
    <citation type="submission" date="2019-04" db="EMBL/GenBank/DDBJ databases">
        <title>Draft genome sequences of Streptomyces avermitilis ATCC 31267.</title>
        <authorList>
            <person name="Komaki H."/>
            <person name="Tamura T."/>
            <person name="Hosoyama A."/>
        </authorList>
    </citation>
    <scope>NUCLEOTIDE SEQUENCE [LARGE SCALE GENOMIC DNA]</scope>
    <source>
        <strain evidence="9 10">ATCC 31267</strain>
    </source>
</reference>
<feature type="transmembrane region" description="Helical" evidence="8">
    <location>
        <begin position="328"/>
        <end position="350"/>
    </location>
</feature>
<dbReference type="CDD" id="cd06173">
    <property type="entry name" value="MFS_MefA_like"/>
    <property type="match status" value="1"/>
</dbReference>
<evidence type="ECO:0000313" key="9">
    <source>
        <dbReference type="EMBL" id="GDY76266.1"/>
    </source>
</evidence>
<sequence>MVQAVTLVEGAGPRTGAPPEPLRRNREFLLLWSGASMSFLATRVTAVAYPLIVLWHTGSPLAMSVVSTAALLPLLLVQLPAGALVDRWDRRRLMLGCEAGRVLAVGSVALALAAGRVDVAHLAAVAFLESALAVFYRLAERGAVRNLVHPAHLPAALAQNEARGRAAGLLGQPGGVLLHSAARWLPFGFGVLGYLVSLVTLLFVRKDFQAERTAPARPGRLTGEVAEGMRWLWRQRFLRAALGYVAGTNVLFQMLALALILRIKEAGLPSATLAVVVGIGGVGGLGGALAGGRLQRLMSQRTLLIGGAVAWTLLIGAMALTARPVLLGALYAGTGFVGAVFNVAAAVYQVRITPDAFQGRVAATAGLIGSGTNALGSFAGGLLLTAWGALPTVRAIAAAMAVLALLAAVAPGLRGETAATPRTAEPVDPVEPTEKPVEPTEKPVEPTEKGEGDR</sequence>
<keyword evidence="2" id="KW-0813">Transport</keyword>
<evidence type="ECO:0000256" key="2">
    <source>
        <dbReference type="ARBA" id="ARBA00022448"/>
    </source>
</evidence>
<name>A0A4D4MX49_STRAX</name>
<feature type="transmembrane region" description="Helical" evidence="8">
    <location>
        <begin position="29"/>
        <end position="55"/>
    </location>
</feature>
<dbReference type="EMBL" id="BJHY01000001">
    <property type="protein sequence ID" value="GDY76266.1"/>
    <property type="molecule type" value="Genomic_DNA"/>
</dbReference>
<keyword evidence="3" id="KW-1003">Cell membrane</keyword>
<evidence type="ECO:0000256" key="8">
    <source>
        <dbReference type="SAM" id="Phobius"/>
    </source>
</evidence>
<keyword evidence="4 8" id="KW-0812">Transmembrane</keyword>
<feature type="transmembrane region" description="Helical" evidence="8">
    <location>
        <begin position="237"/>
        <end position="261"/>
    </location>
</feature>
<proteinExistence type="predicted"/>
<comment type="caution">
    <text evidence="9">The sequence shown here is derived from an EMBL/GenBank/DDBJ whole genome shotgun (WGS) entry which is preliminary data.</text>
</comment>
<evidence type="ECO:0000256" key="6">
    <source>
        <dbReference type="ARBA" id="ARBA00023136"/>
    </source>
</evidence>
<keyword evidence="5 8" id="KW-1133">Transmembrane helix</keyword>
<comment type="subcellular location">
    <subcellularLocation>
        <location evidence="1">Cell membrane</location>
        <topology evidence="1">Multi-pass membrane protein</topology>
    </subcellularLocation>
</comment>
<evidence type="ECO:0000256" key="3">
    <source>
        <dbReference type="ARBA" id="ARBA00022475"/>
    </source>
</evidence>
<dbReference type="Gene3D" id="1.20.1250.20">
    <property type="entry name" value="MFS general substrate transporter like domains"/>
    <property type="match status" value="1"/>
</dbReference>
<feature type="transmembrane region" description="Helical" evidence="8">
    <location>
        <begin position="362"/>
        <end position="387"/>
    </location>
</feature>
<dbReference type="Pfam" id="PF05977">
    <property type="entry name" value="MFS_3"/>
    <property type="match status" value="1"/>
</dbReference>
<gene>
    <name evidence="9" type="ORF">SAV31267_057510</name>
</gene>
<dbReference type="InterPro" id="IPR010290">
    <property type="entry name" value="TM_effector"/>
</dbReference>
<feature type="transmembrane region" description="Helical" evidence="8">
    <location>
        <begin position="102"/>
        <end position="128"/>
    </location>
</feature>
<feature type="compositionally biased region" description="Basic and acidic residues" evidence="7">
    <location>
        <begin position="432"/>
        <end position="454"/>
    </location>
</feature>
<feature type="transmembrane region" description="Helical" evidence="8">
    <location>
        <begin position="61"/>
        <end position="81"/>
    </location>
</feature>
<evidence type="ECO:0000256" key="4">
    <source>
        <dbReference type="ARBA" id="ARBA00022692"/>
    </source>
</evidence>
<evidence type="ECO:0000256" key="7">
    <source>
        <dbReference type="SAM" id="MobiDB-lite"/>
    </source>
</evidence>
<feature type="region of interest" description="Disordered" evidence="7">
    <location>
        <begin position="417"/>
        <end position="454"/>
    </location>
</feature>
<dbReference type="STRING" id="33903.AQJ43_04220"/>
<dbReference type="InterPro" id="IPR036259">
    <property type="entry name" value="MFS_trans_sf"/>
</dbReference>
<evidence type="ECO:0000256" key="5">
    <source>
        <dbReference type="ARBA" id="ARBA00022989"/>
    </source>
</evidence>
<dbReference type="SUPFAM" id="SSF103473">
    <property type="entry name" value="MFS general substrate transporter"/>
    <property type="match status" value="1"/>
</dbReference>
<dbReference type="Proteomes" id="UP000299211">
    <property type="component" value="Unassembled WGS sequence"/>
</dbReference>
<feature type="transmembrane region" description="Helical" evidence="8">
    <location>
        <begin position="267"/>
        <end position="290"/>
    </location>
</feature>
<organism evidence="9 10">
    <name type="scientific">Streptomyces avermitilis</name>
    <dbReference type="NCBI Taxonomy" id="33903"/>
    <lineage>
        <taxon>Bacteria</taxon>
        <taxon>Bacillati</taxon>
        <taxon>Actinomycetota</taxon>
        <taxon>Actinomycetes</taxon>
        <taxon>Kitasatosporales</taxon>
        <taxon>Streptomycetaceae</taxon>
        <taxon>Streptomyces</taxon>
    </lineage>
</organism>
<feature type="transmembrane region" description="Helical" evidence="8">
    <location>
        <begin position="302"/>
        <end position="322"/>
    </location>
</feature>
<dbReference type="AlphaFoldDB" id="A0A4D4MX49"/>
<evidence type="ECO:0000313" key="10">
    <source>
        <dbReference type="Proteomes" id="UP000299211"/>
    </source>
</evidence>
<evidence type="ECO:0000256" key="1">
    <source>
        <dbReference type="ARBA" id="ARBA00004651"/>
    </source>
</evidence>
<feature type="transmembrane region" description="Helical" evidence="8">
    <location>
        <begin position="184"/>
        <end position="204"/>
    </location>
</feature>
<feature type="transmembrane region" description="Helical" evidence="8">
    <location>
        <begin position="393"/>
        <end position="413"/>
    </location>
</feature>